<feature type="region of interest" description="Disordered" evidence="1">
    <location>
        <begin position="137"/>
        <end position="180"/>
    </location>
</feature>
<keyword evidence="3" id="KW-1185">Reference proteome</keyword>
<dbReference type="AlphaFoldDB" id="A0A074ZMK2"/>
<evidence type="ECO:0000313" key="2">
    <source>
        <dbReference type="EMBL" id="KER28331.1"/>
    </source>
</evidence>
<evidence type="ECO:0000313" key="3">
    <source>
        <dbReference type="Proteomes" id="UP000054324"/>
    </source>
</evidence>
<name>A0A074ZMK2_OPIVI</name>
<dbReference type="GeneID" id="20318973"/>
<sequence>MTSPIRPQYHWMSPRSLSIVDAKKSTPALNEYDGARKFLKHQIVKSVKKERELWWISKFREMEKVSITGNSRVPYQLIRSTGLGKQRRLPVPSAAVQFPMGMSDSLQNLPVFKPDSFSRFVPLSQCAQNRVTLKLDESGRPRWTPHHVENLSESTAHTQKYSQNPAAYASKRAERSTDYQ</sequence>
<feature type="compositionally biased region" description="Basic and acidic residues" evidence="1">
    <location>
        <begin position="171"/>
        <end position="180"/>
    </location>
</feature>
<dbReference type="CTD" id="20318973"/>
<dbReference type="Proteomes" id="UP000054324">
    <property type="component" value="Unassembled WGS sequence"/>
</dbReference>
<protein>
    <submittedName>
        <fullName evidence="2">Uncharacterized protein</fullName>
    </submittedName>
</protein>
<dbReference type="OrthoDB" id="6242558at2759"/>
<feature type="compositionally biased region" description="Basic and acidic residues" evidence="1">
    <location>
        <begin position="137"/>
        <end position="150"/>
    </location>
</feature>
<reference evidence="2 3" key="1">
    <citation type="submission" date="2013-11" db="EMBL/GenBank/DDBJ databases">
        <title>Opisthorchis viverrini - life in the bile duct.</title>
        <authorList>
            <person name="Young N.D."/>
            <person name="Nagarajan N."/>
            <person name="Lin S.J."/>
            <person name="Korhonen P.K."/>
            <person name="Jex A.R."/>
            <person name="Hall R.S."/>
            <person name="Safavi-Hemami H."/>
            <person name="Kaewkong W."/>
            <person name="Bertrand D."/>
            <person name="Gao S."/>
            <person name="Seet Q."/>
            <person name="Wongkham S."/>
            <person name="Teh B.T."/>
            <person name="Wongkham C."/>
            <person name="Intapan P.M."/>
            <person name="Maleewong W."/>
            <person name="Yang X."/>
            <person name="Hu M."/>
            <person name="Wang Z."/>
            <person name="Hofmann A."/>
            <person name="Sternberg P.W."/>
            <person name="Tan P."/>
            <person name="Wang J."/>
            <person name="Gasser R.B."/>
        </authorList>
    </citation>
    <scope>NUCLEOTIDE SEQUENCE [LARGE SCALE GENOMIC DNA]</scope>
</reference>
<proteinExistence type="predicted"/>
<organism evidence="2 3">
    <name type="scientific">Opisthorchis viverrini</name>
    <name type="common">Southeast Asian liver fluke</name>
    <dbReference type="NCBI Taxonomy" id="6198"/>
    <lineage>
        <taxon>Eukaryota</taxon>
        <taxon>Metazoa</taxon>
        <taxon>Spiralia</taxon>
        <taxon>Lophotrochozoa</taxon>
        <taxon>Platyhelminthes</taxon>
        <taxon>Trematoda</taxon>
        <taxon>Digenea</taxon>
        <taxon>Opisthorchiida</taxon>
        <taxon>Opisthorchiata</taxon>
        <taxon>Opisthorchiidae</taxon>
        <taxon>Opisthorchis</taxon>
    </lineage>
</organism>
<feature type="compositionally biased region" description="Polar residues" evidence="1">
    <location>
        <begin position="151"/>
        <end position="165"/>
    </location>
</feature>
<dbReference type="EMBL" id="KL596701">
    <property type="protein sequence ID" value="KER28331.1"/>
    <property type="molecule type" value="Genomic_DNA"/>
</dbReference>
<evidence type="ECO:0000256" key="1">
    <source>
        <dbReference type="SAM" id="MobiDB-lite"/>
    </source>
</evidence>
<gene>
    <name evidence="2" type="ORF">T265_04791</name>
</gene>
<dbReference type="RefSeq" id="XP_009167893.1">
    <property type="nucleotide sequence ID" value="XM_009169629.1"/>
</dbReference>
<accession>A0A074ZMK2</accession>
<dbReference type="KEGG" id="ovi:T265_04791"/>